<evidence type="ECO:0000313" key="2">
    <source>
        <dbReference type="EMBL" id="KAK2569678.1"/>
    </source>
</evidence>
<reference evidence="2" key="1">
    <citation type="journal article" date="2023" name="G3 (Bethesda)">
        <title>Whole genome assembly and annotation of the endangered Caribbean coral Acropora cervicornis.</title>
        <authorList>
            <person name="Selwyn J.D."/>
            <person name="Vollmer S.V."/>
        </authorList>
    </citation>
    <scope>NUCLEOTIDE SEQUENCE</scope>
    <source>
        <strain evidence="2">K2</strain>
    </source>
</reference>
<sequence>MRCMREELSNLTSAQIVETSVTNNNSPGDFTQPTNKFHQAKGSQNILERRKLRERFFDRKQQNVRGKKIEDDSEFEQR</sequence>
<evidence type="ECO:0000256" key="1">
    <source>
        <dbReference type="SAM" id="MobiDB-lite"/>
    </source>
</evidence>
<name>A0AAD9QYM3_ACRCE</name>
<gene>
    <name evidence="2" type="ORF">P5673_005511</name>
</gene>
<comment type="caution">
    <text evidence="2">The sequence shown here is derived from an EMBL/GenBank/DDBJ whole genome shotgun (WGS) entry which is preliminary data.</text>
</comment>
<dbReference type="EMBL" id="JARQWQ010000009">
    <property type="protein sequence ID" value="KAK2569678.1"/>
    <property type="molecule type" value="Genomic_DNA"/>
</dbReference>
<protein>
    <submittedName>
        <fullName evidence="2">Uncharacterized protein</fullName>
    </submittedName>
</protein>
<accession>A0AAD9QYM3</accession>
<reference evidence="2" key="2">
    <citation type="journal article" date="2023" name="Science">
        <title>Genomic signatures of disease resistance in endangered staghorn corals.</title>
        <authorList>
            <person name="Vollmer S.V."/>
            <person name="Selwyn J.D."/>
            <person name="Despard B.A."/>
            <person name="Roesel C.L."/>
        </authorList>
    </citation>
    <scope>NUCLEOTIDE SEQUENCE</scope>
    <source>
        <strain evidence="2">K2</strain>
    </source>
</reference>
<dbReference type="Proteomes" id="UP001249851">
    <property type="component" value="Unassembled WGS sequence"/>
</dbReference>
<evidence type="ECO:0000313" key="3">
    <source>
        <dbReference type="Proteomes" id="UP001249851"/>
    </source>
</evidence>
<proteinExistence type="predicted"/>
<dbReference type="AlphaFoldDB" id="A0AAD9QYM3"/>
<keyword evidence="3" id="KW-1185">Reference proteome</keyword>
<organism evidence="2 3">
    <name type="scientific">Acropora cervicornis</name>
    <name type="common">Staghorn coral</name>
    <dbReference type="NCBI Taxonomy" id="6130"/>
    <lineage>
        <taxon>Eukaryota</taxon>
        <taxon>Metazoa</taxon>
        <taxon>Cnidaria</taxon>
        <taxon>Anthozoa</taxon>
        <taxon>Hexacorallia</taxon>
        <taxon>Scleractinia</taxon>
        <taxon>Astrocoeniina</taxon>
        <taxon>Acroporidae</taxon>
        <taxon>Acropora</taxon>
    </lineage>
</organism>
<feature type="region of interest" description="Disordered" evidence="1">
    <location>
        <begin position="20"/>
        <end position="45"/>
    </location>
</feature>
<feature type="region of interest" description="Disordered" evidence="1">
    <location>
        <begin position="57"/>
        <end position="78"/>
    </location>
</feature>